<protein>
    <submittedName>
        <fullName evidence="1">Uncharacterized protein</fullName>
    </submittedName>
</protein>
<proteinExistence type="predicted"/>
<sequence length="170" mass="20599">MITHQVSKIRDEYLIKIQNCETRNELLKYLYDALYYEMVSINENDNLTYHIHNGELYVVSYDGYYLYADILKDYVYNESDVDQQFLRDCPFDYHFFYGFNKYANVPKNCQLFNIRKEEKIDYELFKKLVLYLEDWVTENAGAALTIKHINAEWHIICLIQNPELMAKYIY</sequence>
<accession>A0A6C0BVS0</accession>
<dbReference type="AlphaFoldDB" id="A0A6C0BVS0"/>
<evidence type="ECO:0000313" key="1">
    <source>
        <dbReference type="EMBL" id="QHS95629.1"/>
    </source>
</evidence>
<organism evidence="1">
    <name type="scientific">viral metagenome</name>
    <dbReference type="NCBI Taxonomy" id="1070528"/>
    <lineage>
        <taxon>unclassified sequences</taxon>
        <taxon>metagenomes</taxon>
        <taxon>organismal metagenomes</taxon>
    </lineage>
</organism>
<name>A0A6C0BVS0_9ZZZZ</name>
<reference evidence="1" key="1">
    <citation type="journal article" date="2020" name="Nature">
        <title>Giant virus diversity and host interactions through global metagenomics.</title>
        <authorList>
            <person name="Schulz F."/>
            <person name="Roux S."/>
            <person name="Paez-Espino D."/>
            <person name="Jungbluth S."/>
            <person name="Walsh D.A."/>
            <person name="Denef V.J."/>
            <person name="McMahon K.D."/>
            <person name="Konstantinidis K.T."/>
            <person name="Eloe-Fadrosh E.A."/>
            <person name="Kyrpides N.C."/>
            <person name="Woyke T."/>
        </authorList>
    </citation>
    <scope>NUCLEOTIDE SEQUENCE</scope>
    <source>
        <strain evidence="1">GVMAG-M-3300018868-6</strain>
    </source>
</reference>
<dbReference type="EMBL" id="MN739254">
    <property type="protein sequence ID" value="QHS95629.1"/>
    <property type="molecule type" value="Genomic_DNA"/>
</dbReference>